<protein>
    <recommendedName>
        <fullName evidence="3">Reverse transcriptase zinc-binding domain-containing protein</fullName>
    </recommendedName>
</protein>
<reference evidence="1 2" key="1">
    <citation type="submission" date="2024-09" db="EMBL/GenBank/DDBJ databases">
        <title>Chromosome-scale assembly of Riccia sorocarpa.</title>
        <authorList>
            <person name="Paukszto L."/>
        </authorList>
    </citation>
    <scope>NUCLEOTIDE SEQUENCE [LARGE SCALE GENOMIC DNA]</scope>
    <source>
        <strain evidence="1">LP-2024</strain>
        <tissue evidence="1">Aerial parts of the thallus</tissue>
    </source>
</reference>
<accession>A0ABD3H7H7</accession>
<keyword evidence="2" id="KW-1185">Reference proteome</keyword>
<comment type="caution">
    <text evidence="1">The sequence shown here is derived from an EMBL/GenBank/DDBJ whole genome shotgun (WGS) entry which is preliminary data.</text>
</comment>
<evidence type="ECO:0008006" key="3">
    <source>
        <dbReference type="Google" id="ProtNLM"/>
    </source>
</evidence>
<dbReference type="EMBL" id="JBJQOH010000004">
    <property type="protein sequence ID" value="KAL3686811.1"/>
    <property type="molecule type" value="Genomic_DNA"/>
</dbReference>
<proteinExistence type="predicted"/>
<evidence type="ECO:0000313" key="1">
    <source>
        <dbReference type="EMBL" id="KAL3686811.1"/>
    </source>
</evidence>
<name>A0ABD3H7H7_9MARC</name>
<evidence type="ECO:0000313" key="2">
    <source>
        <dbReference type="Proteomes" id="UP001633002"/>
    </source>
</evidence>
<organism evidence="1 2">
    <name type="scientific">Riccia sorocarpa</name>
    <dbReference type="NCBI Taxonomy" id="122646"/>
    <lineage>
        <taxon>Eukaryota</taxon>
        <taxon>Viridiplantae</taxon>
        <taxon>Streptophyta</taxon>
        <taxon>Embryophyta</taxon>
        <taxon>Marchantiophyta</taxon>
        <taxon>Marchantiopsida</taxon>
        <taxon>Marchantiidae</taxon>
        <taxon>Marchantiales</taxon>
        <taxon>Ricciaceae</taxon>
        <taxon>Riccia</taxon>
    </lineage>
</organism>
<sequence>MVRYVEKKEKKGKGFFTGAKAIIMKVSTDNCKRCNVEIESISHLFWICREVKRGWQELRRLAFETAASFRIQETFLQTIDEALLNKRKGGTLTAIMAAACQQIWSDCNAQVFQNLRKRTPLLTILKVAQSEIGAALSPNASITTWEKKLKQLEELRSLLDIANRAPATTSSGRASVDTSLTIRIATPAPYLEEVLEEPNTRPPPIGILLTSLSLTQPPDNGADQHETV</sequence>
<dbReference type="AlphaFoldDB" id="A0ABD3H7H7"/>
<dbReference type="Proteomes" id="UP001633002">
    <property type="component" value="Unassembled WGS sequence"/>
</dbReference>
<gene>
    <name evidence="1" type="ORF">R1sor_013120</name>
</gene>